<dbReference type="Gene3D" id="3.50.50.60">
    <property type="entry name" value="FAD/NAD(P)-binding domain"/>
    <property type="match status" value="1"/>
</dbReference>
<dbReference type="EMBL" id="NAFI01000186">
    <property type="protein sequence ID" value="OSJ03708.1"/>
    <property type="molecule type" value="Genomic_DNA"/>
</dbReference>
<dbReference type="NCBIfam" id="NF004829">
    <property type="entry name" value="PRK06183.1-3"/>
    <property type="match status" value="1"/>
</dbReference>
<evidence type="ECO:0000313" key="4">
    <source>
        <dbReference type="Proteomes" id="UP000193553"/>
    </source>
</evidence>
<proteinExistence type="predicted"/>
<evidence type="ECO:0000259" key="2">
    <source>
        <dbReference type="Pfam" id="PF01494"/>
    </source>
</evidence>
<dbReference type="SUPFAM" id="SSF51905">
    <property type="entry name" value="FAD/NAD(P)-binding domain"/>
    <property type="match status" value="1"/>
</dbReference>
<accession>A0A1X3GJ42</accession>
<dbReference type="Pfam" id="PF01494">
    <property type="entry name" value="FAD_binding_3"/>
    <property type="match status" value="1"/>
</dbReference>
<evidence type="ECO:0000256" key="1">
    <source>
        <dbReference type="ARBA" id="ARBA00023002"/>
    </source>
</evidence>
<dbReference type="GO" id="GO:0008688">
    <property type="term" value="F:3-(3-hydroxyphenyl)propionate hydroxylase activity"/>
    <property type="evidence" value="ECO:0007669"/>
    <property type="project" value="TreeGrafter"/>
</dbReference>
<dbReference type="InterPro" id="IPR002938">
    <property type="entry name" value="FAD-bd"/>
</dbReference>
<sequence>MIVAARRRIGDHLQHFDVLVSGCGPTGGVLSNLLAAQGLSVCVVERFPEVYPTPRAIVLDWEAMRTLQYCGVARTLFPSTRSHPGTDFLGVDGEIIKLFDPAPPPYALGWPSTSTFVQPELEKMLRRALSLRANVTMKLGCTVTGFAEDSARVVVTIADNATGASETATATFLVGCDGANSEIRKRLGFNLEDYRFDEWWIVIDAWQLCDTELPRKTTQYCWPSRPATYVVGPGNLRRWEIKLLAQESPAEFDDPARVRAVMANYVDIRCFDIWRSATYRFAARVGDRWASRRVFLAGDAVHQMPPFLGQGLCAGLRDAFNLAWKLVLAQRHGGSDILLSTYETERKPHVAKVIQHAKEFGLIIGEMDEARARERDRILLAELREGRMTTTRQAFIPDLTNGILTNDQLSGSLMVQPEVVSSGRTRLMDDICPMAFLYVTANPAAQTWMEPHADAWRRIGGQRIVIQSSAGSVPDGVVALVEAGDIFARWAAANDTAAVVVRPDRYVYATVQDENDLTHKLKRLDGQLGLVD</sequence>
<dbReference type="PANTHER" id="PTHR43476:SF3">
    <property type="entry name" value="FAD-BINDING MONOOXYGENASE"/>
    <property type="match status" value="1"/>
</dbReference>
<dbReference type="AlphaFoldDB" id="A0A1X3GJ42"/>
<dbReference type="RefSeq" id="WP_085359255.1">
    <property type="nucleotide sequence ID" value="NZ_NAFF01000098.1"/>
</dbReference>
<dbReference type="Gene3D" id="3.30.70.2450">
    <property type="match status" value="1"/>
</dbReference>
<gene>
    <name evidence="3" type="ORF">BSZ18_30835</name>
</gene>
<dbReference type="GO" id="GO:0071949">
    <property type="term" value="F:FAD binding"/>
    <property type="evidence" value="ECO:0007669"/>
    <property type="project" value="InterPro"/>
</dbReference>
<reference evidence="3 4" key="1">
    <citation type="submission" date="2017-03" db="EMBL/GenBank/DDBJ databases">
        <title>Whole genome sequences of fourteen strains of Bradyrhizobium canariense and one strain of Bradyrhizobium japonicum isolated from Lupinus (Papilionoideae: Genisteae) species in Algeria.</title>
        <authorList>
            <person name="Crovadore J."/>
            <person name="Chekireb D."/>
            <person name="Brachmann A."/>
            <person name="Chablais R."/>
            <person name="Cochard B."/>
            <person name="Lefort F."/>
        </authorList>
    </citation>
    <scope>NUCLEOTIDE SEQUENCE [LARGE SCALE GENOMIC DNA]</scope>
    <source>
        <strain evidence="3 4">UBMA195</strain>
    </source>
</reference>
<name>A0A1X3GJ42_9BRAD</name>
<protein>
    <recommendedName>
        <fullName evidence="2">FAD-binding domain-containing protein</fullName>
    </recommendedName>
</protein>
<dbReference type="InterPro" id="IPR050631">
    <property type="entry name" value="PheA/TfdB_FAD_monoxygenase"/>
</dbReference>
<feature type="domain" description="FAD-binding" evidence="2">
    <location>
        <begin position="16"/>
        <end position="356"/>
    </location>
</feature>
<comment type="caution">
    <text evidence="3">The sequence shown here is derived from an EMBL/GenBank/DDBJ whole genome shotgun (WGS) entry which is preliminary data.</text>
</comment>
<dbReference type="Proteomes" id="UP000193553">
    <property type="component" value="Unassembled WGS sequence"/>
</dbReference>
<dbReference type="InterPro" id="IPR036188">
    <property type="entry name" value="FAD/NAD-bd_sf"/>
</dbReference>
<keyword evidence="1" id="KW-0560">Oxidoreductase</keyword>
<evidence type="ECO:0000313" key="3">
    <source>
        <dbReference type="EMBL" id="OSJ03708.1"/>
    </source>
</evidence>
<dbReference type="PANTHER" id="PTHR43476">
    <property type="entry name" value="3-(3-HYDROXY-PHENYL)PROPIONATE/3-HYDROXYCINNAMIC ACID HYDROXYLASE"/>
    <property type="match status" value="1"/>
</dbReference>
<dbReference type="GO" id="GO:0019622">
    <property type="term" value="P:3-(3-hydroxy)phenylpropionate catabolic process"/>
    <property type="evidence" value="ECO:0007669"/>
    <property type="project" value="TreeGrafter"/>
</dbReference>
<dbReference type="PRINTS" id="PR00420">
    <property type="entry name" value="RNGMNOXGNASE"/>
</dbReference>
<organism evidence="3 4">
    <name type="scientific">Bradyrhizobium canariense</name>
    <dbReference type="NCBI Taxonomy" id="255045"/>
    <lineage>
        <taxon>Bacteria</taxon>
        <taxon>Pseudomonadati</taxon>
        <taxon>Pseudomonadota</taxon>
        <taxon>Alphaproteobacteria</taxon>
        <taxon>Hyphomicrobiales</taxon>
        <taxon>Nitrobacteraceae</taxon>
        <taxon>Bradyrhizobium</taxon>
    </lineage>
</organism>